<accession>A0AAV6X3Q7</accession>
<dbReference type="GO" id="GO:0008195">
    <property type="term" value="F:phosphatidate phosphatase activity"/>
    <property type="evidence" value="ECO:0007669"/>
    <property type="project" value="TreeGrafter"/>
</dbReference>
<name>A0AAV6X3Q7_9LAMI</name>
<dbReference type="EMBL" id="WHWC01000011">
    <property type="protein sequence ID" value="KAG8373785.1"/>
    <property type="molecule type" value="Genomic_DNA"/>
</dbReference>
<dbReference type="InterPro" id="IPR043216">
    <property type="entry name" value="PAP-like"/>
</dbReference>
<dbReference type="GO" id="GO:0006644">
    <property type="term" value="P:phospholipid metabolic process"/>
    <property type="evidence" value="ECO:0007669"/>
    <property type="project" value="InterPro"/>
</dbReference>
<sequence length="96" mass="10952">MPIHAVLFPIVVFLIFYLRRRDVYDLHHAILGVLTSAIIDAVGRPQSDFFWRCFPDGKDIKALGSRCHIVRLCVVLLPLLVASLVGVSQVDDYWHH</sequence>
<proteinExistence type="predicted"/>
<comment type="caution">
    <text evidence="2">The sequence shown here is derived from an EMBL/GenBank/DDBJ whole genome shotgun (WGS) entry which is preliminary data.</text>
</comment>
<keyword evidence="1" id="KW-0812">Transmembrane</keyword>
<evidence type="ECO:0000256" key="1">
    <source>
        <dbReference type="SAM" id="Phobius"/>
    </source>
</evidence>
<keyword evidence="1" id="KW-1133">Transmembrane helix</keyword>
<dbReference type="Proteomes" id="UP000826271">
    <property type="component" value="Unassembled WGS sequence"/>
</dbReference>
<gene>
    <name evidence="2" type="ORF">BUALT_Bualt11G0061200</name>
</gene>
<evidence type="ECO:0000313" key="2">
    <source>
        <dbReference type="EMBL" id="KAG8373785.1"/>
    </source>
</evidence>
<dbReference type="GO" id="GO:0046839">
    <property type="term" value="P:phospholipid dephosphorylation"/>
    <property type="evidence" value="ECO:0007669"/>
    <property type="project" value="TreeGrafter"/>
</dbReference>
<keyword evidence="1" id="KW-0472">Membrane</keyword>
<protein>
    <recommendedName>
        <fullName evidence="4">Phosphatidic acid phosphatase type 2/haloperoxidase domain-containing protein</fullName>
    </recommendedName>
</protein>
<dbReference type="PANTHER" id="PTHR10165">
    <property type="entry name" value="LIPID PHOSPHATE PHOSPHATASE"/>
    <property type="match status" value="1"/>
</dbReference>
<dbReference type="AlphaFoldDB" id="A0AAV6X3Q7"/>
<evidence type="ECO:0008006" key="4">
    <source>
        <dbReference type="Google" id="ProtNLM"/>
    </source>
</evidence>
<evidence type="ECO:0000313" key="3">
    <source>
        <dbReference type="Proteomes" id="UP000826271"/>
    </source>
</evidence>
<dbReference type="PANTHER" id="PTHR10165:SF203">
    <property type="entry name" value="LIPID PHOSPHATE PHOSPHATASE 3, CHLOROPLASTIC-RELATED"/>
    <property type="match status" value="1"/>
</dbReference>
<reference evidence="2" key="1">
    <citation type="submission" date="2019-10" db="EMBL/GenBank/DDBJ databases">
        <authorList>
            <person name="Zhang R."/>
            <person name="Pan Y."/>
            <person name="Wang J."/>
            <person name="Ma R."/>
            <person name="Yu S."/>
        </authorList>
    </citation>
    <scope>NUCLEOTIDE SEQUENCE</scope>
    <source>
        <strain evidence="2">LA-IB0</strain>
        <tissue evidence="2">Leaf</tissue>
    </source>
</reference>
<dbReference type="GO" id="GO:0016020">
    <property type="term" value="C:membrane"/>
    <property type="evidence" value="ECO:0007669"/>
    <property type="project" value="TreeGrafter"/>
</dbReference>
<organism evidence="2 3">
    <name type="scientific">Buddleja alternifolia</name>
    <dbReference type="NCBI Taxonomy" id="168488"/>
    <lineage>
        <taxon>Eukaryota</taxon>
        <taxon>Viridiplantae</taxon>
        <taxon>Streptophyta</taxon>
        <taxon>Embryophyta</taxon>
        <taxon>Tracheophyta</taxon>
        <taxon>Spermatophyta</taxon>
        <taxon>Magnoliopsida</taxon>
        <taxon>eudicotyledons</taxon>
        <taxon>Gunneridae</taxon>
        <taxon>Pentapetalae</taxon>
        <taxon>asterids</taxon>
        <taxon>lamiids</taxon>
        <taxon>Lamiales</taxon>
        <taxon>Scrophulariaceae</taxon>
        <taxon>Buddlejeae</taxon>
        <taxon>Buddleja</taxon>
    </lineage>
</organism>
<keyword evidence="3" id="KW-1185">Reference proteome</keyword>
<feature type="transmembrane region" description="Helical" evidence="1">
    <location>
        <begin position="69"/>
        <end position="90"/>
    </location>
</feature>